<name>A0ABW9YE64_9GAMM</name>
<comment type="caution">
    <text evidence="3">The sequence shown here is derived from an EMBL/GenBank/DDBJ whole genome shotgun (WGS) entry which is preliminary data.</text>
</comment>
<evidence type="ECO:0000256" key="2">
    <source>
        <dbReference type="SAM" id="Phobius"/>
    </source>
</evidence>
<dbReference type="InterPro" id="IPR021730">
    <property type="entry name" value="YdbH"/>
</dbReference>
<proteinExistence type="predicted"/>
<keyword evidence="2" id="KW-0812">Transmembrane</keyword>
<keyword evidence="2" id="KW-1133">Transmembrane helix</keyword>
<organism evidence="3 4">
    <name type="scientific">Photobacterium alginatilyticum</name>
    <dbReference type="NCBI Taxonomy" id="1775171"/>
    <lineage>
        <taxon>Bacteria</taxon>
        <taxon>Pseudomonadati</taxon>
        <taxon>Pseudomonadota</taxon>
        <taxon>Gammaproteobacteria</taxon>
        <taxon>Vibrionales</taxon>
        <taxon>Vibrionaceae</taxon>
        <taxon>Photobacterium</taxon>
    </lineage>
</organism>
<feature type="compositionally biased region" description="Polar residues" evidence="1">
    <location>
        <begin position="461"/>
        <end position="477"/>
    </location>
</feature>
<accession>A0ABW9YE64</accession>
<reference evidence="3 4" key="1">
    <citation type="journal article" date="2017" name="Int. J. Syst. Evol. Microbiol.">
        <title>Photobacterium alginatilyticum sp. nov., a marine bacterium isolated from bottom seawater.</title>
        <authorList>
            <person name="Wang X."/>
            <person name="Wang Y."/>
            <person name="Yang X."/>
            <person name="Sun H."/>
            <person name="Li B."/>
            <person name="Zhang X.H."/>
        </authorList>
    </citation>
    <scope>NUCLEOTIDE SEQUENCE [LARGE SCALE GENOMIC DNA]</scope>
    <source>
        <strain evidence="3 4">P03D4</strain>
    </source>
</reference>
<feature type="compositionally biased region" description="Low complexity" evidence="1">
    <location>
        <begin position="447"/>
        <end position="460"/>
    </location>
</feature>
<protein>
    <recommendedName>
        <fullName evidence="5">Dicarboxylate transport domain-containing protein</fullName>
    </recommendedName>
</protein>
<keyword evidence="2" id="KW-0472">Membrane</keyword>
<keyword evidence="4" id="KW-1185">Reference proteome</keyword>
<gene>
    <name evidence="3" type="ORF">EIZ48_05770</name>
</gene>
<feature type="region of interest" description="Disordered" evidence="1">
    <location>
        <begin position="447"/>
        <end position="477"/>
    </location>
</feature>
<sequence>MNETENPRPSVTISKRRMRSRRKRLFLYGLFVMLCILIIPAVIIPPWLASKGIEINAISGINFNQGLVINEVSISINRNALTLRKLSLEHFVDTDSAISNSSWRLFSKQTEVRLSPDVLDALKQQGIRLSALTLKETAFNFTDLSEPYVFSAHANSIEASLFDNNNTAVKQQIEDIDLVLTTQPAVVISGYIRHGALNLLIPGDKAANQYPFEFDKANFSISWQPYNTPLSVHVTTLKPKWPTATQSYTQQGKNIALGLDLKHAQNTIKLTADSLWLDQPSQLPEFIEKPDNTNQGLHLGRAIAKLSLLPLRKLKIHDFNYGELIIHSLLVLETPKKRMNKPDKKARLKLVGKALGPDPYDIDVLVEHINEQDAHFSGTIAGPKGNKLQCLAKLHFSSPLPTSLNCHADFQHTKELTDRLKLYGMPNASLSEPLTIQATQTAFSQDSASTITTTADTPASQSSNSNQELSPTETLSRSLDSITKAQYQITITLPRHIKVDLNQYTFQHPMHNSPDSPETKATVSTLSFSTDGTLTFDALYQDEKLIFELSEPSEEIAMESPRHDTFFSLLFKKLYCSIKFDRHHPSNSLQCNSSAHFQSRIQQLFPTIDSQLDTISASSDVDLNWSSTNLTLQFQQNRFNVAQAVLPVGATIDPSFIHSQATDLSLQAGSIELSQSFEHDSPPQLKLQLAPDAEILLTSDFYGEKLITEEAVSAQFRKRLLRNKKQLPVQKYDAKLTLALKDAMLRHSNGQLNITTHYQTSLNLKQNNQRLPPFSSQGTLTLEPDTFSIAGVLNSAINAQLVKFSIKSDLQRDQTKIKLHRNDISFDTKRSLKKHYLPRLPIKYDLNSGKVGFNADLLLNKGKLNGNFAVFADGLGGYIHGFHFADLNVSFNAVLTPEGIHSTYPVSLHAGLLHAGVLLENIFALIEFDTGNNHYALHRASAYLLGGSISTHGVTSSSLTNIPHIPILVHRLDLEKLIQAIEPNDVELTGTLDGSLPLSIQSGLPAIQNGKLHSRFPGGVLRYKEGSAIDRNVEAAGENSLMVISKILKNYKYDSLAVDIDYSKEGQLNASSRFKGYNPDFQNGRPIYINLNIEDDIPALIKTLNAINSSKLEGQFLKQLGLDE</sequence>
<evidence type="ECO:0000256" key="1">
    <source>
        <dbReference type="SAM" id="MobiDB-lite"/>
    </source>
</evidence>
<dbReference type="EMBL" id="RSEJ01000004">
    <property type="protein sequence ID" value="NBI52080.1"/>
    <property type="molecule type" value="Genomic_DNA"/>
</dbReference>
<feature type="transmembrane region" description="Helical" evidence="2">
    <location>
        <begin position="25"/>
        <end position="48"/>
    </location>
</feature>
<dbReference type="Pfam" id="PF11739">
    <property type="entry name" value="YdbH-like"/>
    <property type="match status" value="1"/>
</dbReference>
<dbReference type="Proteomes" id="UP000738517">
    <property type="component" value="Unassembled WGS sequence"/>
</dbReference>
<evidence type="ECO:0000313" key="4">
    <source>
        <dbReference type="Proteomes" id="UP000738517"/>
    </source>
</evidence>
<evidence type="ECO:0000313" key="3">
    <source>
        <dbReference type="EMBL" id="NBI52080.1"/>
    </source>
</evidence>
<evidence type="ECO:0008006" key="5">
    <source>
        <dbReference type="Google" id="ProtNLM"/>
    </source>
</evidence>